<dbReference type="EMBL" id="LR134492">
    <property type="protein sequence ID" value="VEI69420.1"/>
    <property type="molecule type" value="Genomic_DNA"/>
</dbReference>
<organism evidence="1 2">
    <name type="scientific">Serratia fonticola</name>
    <dbReference type="NCBI Taxonomy" id="47917"/>
    <lineage>
        <taxon>Bacteria</taxon>
        <taxon>Pseudomonadati</taxon>
        <taxon>Pseudomonadota</taxon>
        <taxon>Gammaproteobacteria</taxon>
        <taxon>Enterobacterales</taxon>
        <taxon>Yersiniaceae</taxon>
        <taxon>Serratia</taxon>
    </lineage>
</organism>
<name>A0A3S4WMT4_SERFO</name>
<evidence type="ECO:0000313" key="2">
    <source>
        <dbReference type="Proteomes" id="UP000270487"/>
    </source>
</evidence>
<evidence type="ECO:0000313" key="1">
    <source>
        <dbReference type="EMBL" id="VEI69420.1"/>
    </source>
</evidence>
<dbReference type="AlphaFoldDB" id="A0A3S4WMT4"/>
<accession>A0A3S4WMT4</accession>
<sequence length="179" mass="19992">MNNGKFSVTKLQEFLEMLTTLDVVNENTARNLKNSTARLLTVLNDEEKDDVTKVDVDALAKRYMETSESKPSDSSIAAYRSRTETAIKKFIAYQEAGKILYRPLSKNDEVEVNREDTIVLGDQEPETLKVASNISTFSLPVIIRPEQGISVTISGIPTDLTNNEAELIASILKVYVRPH</sequence>
<dbReference type="Proteomes" id="UP000270487">
    <property type="component" value="Chromosome"/>
</dbReference>
<reference evidence="1 2" key="1">
    <citation type="submission" date="2018-12" db="EMBL/GenBank/DDBJ databases">
        <authorList>
            <consortium name="Pathogen Informatics"/>
        </authorList>
    </citation>
    <scope>NUCLEOTIDE SEQUENCE [LARGE SCALE GENOMIC DNA]</scope>
    <source>
        <strain evidence="1 2">NCTC13193</strain>
    </source>
</reference>
<gene>
    <name evidence="1" type="ORF">NCTC13193_02656</name>
</gene>
<protein>
    <submittedName>
        <fullName evidence="1">Uncharacterized protein</fullName>
    </submittedName>
</protein>
<proteinExistence type="predicted"/>